<comment type="function">
    <text evidence="8">Functions in complex with FlhC as a master transcriptional regulator that regulates transcription of several flagellar and non-flagellar operons by binding to their promoter region. Activates expression of class 2 flagellar genes, including fliA, which is a flagellum-specific sigma factor that turns on the class 3 genes. Also regulates genes whose products function in a variety of physiological pathways.</text>
</comment>
<dbReference type="Proteomes" id="UP000266206">
    <property type="component" value="Unassembled WGS sequence"/>
</dbReference>
<dbReference type="RefSeq" id="WP_119516148.1">
    <property type="nucleotide sequence ID" value="NZ_NQYH01000005.1"/>
</dbReference>
<name>A0A3A1YVD3_9BURK</name>
<dbReference type="GO" id="GO:0003677">
    <property type="term" value="F:DNA binding"/>
    <property type="evidence" value="ECO:0007669"/>
    <property type="project" value="UniProtKB-KW"/>
</dbReference>
<evidence type="ECO:0000256" key="4">
    <source>
        <dbReference type="ARBA" id="ARBA00023125"/>
    </source>
</evidence>
<gene>
    <name evidence="9" type="ORF">CJP73_08415</name>
</gene>
<dbReference type="InterPro" id="IPR036194">
    <property type="entry name" value="FlhD_sf"/>
</dbReference>
<accession>A0A3A1YVD3</accession>
<evidence type="ECO:0000256" key="1">
    <source>
        <dbReference type="ARBA" id="ARBA00022490"/>
    </source>
</evidence>
<dbReference type="GO" id="GO:0044780">
    <property type="term" value="P:bacterial-type flagellum assembly"/>
    <property type="evidence" value="ECO:0007669"/>
    <property type="project" value="InterPro"/>
</dbReference>
<keyword evidence="4" id="KW-0238">DNA-binding</keyword>
<proteinExistence type="predicted"/>
<evidence type="ECO:0000256" key="6">
    <source>
        <dbReference type="ARBA" id="ARBA00023159"/>
    </source>
</evidence>
<sequence>MSTHTLQSIHEFNLAYLYLVRKICTKDIHQGMRQFNLTQEGASKLLSLDDQALTRLARTSCVMAQFDLKDHELLTQLAESFEKKTRNQSVLSQAREAISVL</sequence>
<evidence type="ECO:0000313" key="10">
    <source>
        <dbReference type="Proteomes" id="UP000266206"/>
    </source>
</evidence>
<dbReference type="EMBL" id="NQYH01000005">
    <property type="protein sequence ID" value="RIY41158.1"/>
    <property type="molecule type" value="Genomic_DNA"/>
</dbReference>
<evidence type="ECO:0000256" key="5">
    <source>
        <dbReference type="ARBA" id="ARBA00023157"/>
    </source>
</evidence>
<keyword evidence="7" id="KW-0804">Transcription</keyword>
<organism evidence="9 10">
    <name type="scientific">Neopusillimonas maritima</name>
    <dbReference type="NCBI Taxonomy" id="2026239"/>
    <lineage>
        <taxon>Bacteria</taxon>
        <taxon>Pseudomonadati</taxon>
        <taxon>Pseudomonadota</taxon>
        <taxon>Betaproteobacteria</taxon>
        <taxon>Burkholderiales</taxon>
        <taxon>Alcaligenaceae</taxon>
        <taxon>Neopusillimonas</taxon>
    </lineage>
</organism>
<dbReference type="GO" id="GO:0045893">
    <property type="term" value="P:positive regulation of DNA-templated transcription"/>
    <property type="evidence" value="ECO:0007669"/>
    <property type="project" value="InterPro"/>
</dbReference>
<evidence type="ECO:0008006" key="11">
    <source>
        <dbReference type="Google" id="ProtNLM"/>
    </source>
</evidence>
<evidence type="ECO:0000256" key="7">
    <source>
        <dbReference type="ARBA" id="ARBA00023163"/>
    </source>
</evidence>
<reference evidence="9 10" key="1">
    <citation type="submission" date="2017-08" db="EMBL/GenBank/DDBJ databases">
        <title>Pusillimonas indicus sp. nov., a member of the family Alcaligenaceae isolated from surface seawater.</title>
        <authorList>
            <person name="Li J."/>
        </authorList>
    </citation>
    <scope>NUCLEOTIDE SEQUENCE [LARGE SCALE GENOMIC DNA]</scope>
    <source>
        <strain evidence="9 10">L52-1-41</strain>
    </source>
</reference>
<dbReference type="Pfam" id="PF05247">
    <property type="entry name" value="FlhD"/>
    <property type="match status" value="1"/>
</dbReference>
<dbReference type="InterPro" id="IPR023559">
    <property type="entry name" value="Flagellar_FlhD"/>
</dbReference>
<keyword evidence="3" id="KW-0805">Transcription regulation</keyword>
<protein>
    <recommendedName>
        <fullName evidence="11">Flagellar transcriptional regulator FlhD</fullName>
    </recommendedName>
</protein>
<keyword evidence="1" id="KW-0963">Cytoplasm</keyword>
<evidence type="ECO:0000256" key="3">
    <source>
        <dbReference type="ARBA" id="ARBA00023015"/>
    </source>
</evidence>
<comment type="caution">
    <text evidence="9">The sequence shown here is derived from an EMBL/GenBank/DDBJ whole genome shotgun (WGS) entry which is preliminary data.</text>
</comment>
<dbReference type="OrthoDB" id="9133286at2"/>
<keyword evidence="2" id="KW-1005">Bacterial flagellum biogenesis</keyword>
<keyword evidence="6" id="KW-0010">Activator</keyword>
<evidence type="ECO:0000313" key="9">
    <source>
        <dbReference type="EMBL" id="RIY41158.1"/>
    </source>
</evidence>
<evidence type="ECO:0000256" key="2">
    <source>
        <dbReference type="ARBA" id="ARBA00022795"/>
    </source>
</evidence>
<evidence type="ECO:0000256" key="8">
    <source>
        <dbReference type="ARBA" id="ARBA00025431"/>
    </source>
</evidence>
<dbReference type="AlphaFoldDB" id="A0A3A1YVD3"/>
<dbReference type="Gene3D" id="1.10.4000.10">
    <property type="entry name" value="Flagellar transcriptional activator FlhD"/>
    <property type="match status" value="1"/>
</dbReference>
<keyword evidence="5" id="KW-1015">Disulfide bond</keyword>
<dbReference type="SUPFAM" id="SSF63592">
    <property type="entry name" value="Flagellar transcriptional activator FlhD"/>
    <property type="match status" value="1"/>
</dbReference>